<evidence type="ECO:0000259" key="1">
    <source>
        <dbReference type="Pfam" id="PF00462"/>
    </source>
</evidence>
<proteinExistence type="predicted"/>
<dbReference type="Gene3D" id="3.40.30.10">
    <property type="entry name" value="Glutaredoxin"/>
    <property type="match status" value="1"/>
</dbReference>
<keyword evidence="3" id="KW-1185">Reference proteome</keyword>
<protein>
    <submittedName>
        <fullName evidence="2">Glutathione S-transferase N-terminal domain-containing protein</fullName>
    </submittedName>
</protein>
<accession>A0ABX6T3M8</accession>
<dbReference type="InterPro" id="IPR002109">
    <property type="entry name" value="Glutaredoxin"/>
</dbReference>
<dbReference type="Pfam" id="PF00462">
    <property type="entry name" value="Glutaredoxin"/>
    <property type="match status" value="1"/>
</dbReference>
<sequence length="71" mass="8059">MVLPDHTCPYGVRAKEMLEACGFQVDDRILRSREEVETFKAENNLATTPFILIDDQPIGGTEELERYLATT</sequence>
<feature type="domain" description="Glutaredoxin" evidence="1">
    <location>
        <begin position="6"/>
        <end position="57"/>
    </location>
</feature>
<gene>
    <name evidence="2" type="ORF">H9L15_12980</name>
</gene>
<evidence type="ECO:0000313" key="2">
    <source>
        <dbReference type="EMBL" id="QNP44486.1"/>
    </source>
</evidence>
<name>A0ABX6T3M8_9SPHN</name>
<dbReference type="SUPFAM" id="SSF52833">
    <property type="entry name" value="Thioredoxin-like"/>
    <property type="match status" value="1"/>
</dbReference>
<dbReference type="EMBL" id="CP060780">
    <property type="protein sequence ID" value="QNP44486.1"/>
    <property type="molecule type" value="Genomic_DNA"/>
</dbReference>
<dbReference type="PROSITE" id="PS51354">
    <property type="entry name" value="GLUTAREDOXIN_2"/>
    <property type="match status" value="1"/>
</dbReference>
<organism evidence="2 3">
    <name type="scientific">Sphingomonas daechungensis</name>
    <dbReference type="NCBI Taxonomy" id="1176646"/>
    <lineage>
        <taxon>Bacteria</taxon>
        <taxon>Pseudomonadati</taxon>
        <taxon>Pseudomonadota</taxon>
        <taxon>Alphaproteobacteria</taxon>
        <taxon>Sphingomonadales</taxon>
        <taxon>Sphingomonadaceae</taxon>
        <taxon>Sphingomonas</taxon>
    </lineage>
</organism>
<dbReference type="InterPro" id="IPR036249">
    <property type="entry name" value="Thioredoxin-like_sf"/>
</dbReference>
<evidence type="ECO:0000313" key="3">
    <source>
        <dbReference type="Proteomes" id="UP000516134"/>
    </source>
</evidence>
<dbReference type="Proteomes" id="UP000516134">
    <property type="component" value="Chromosome"/>
</dbReference>
<reference evidence="2 3" key="1">
    <citation type="submission" date="2020-08" db="EMBL/GenBank/DDBJ databases">
        <title>Genome sequence of Sphingomonas daechungensis KACC 18115T.</title>
        <authorList>
            <person name="Hyun D.-W."/>
            <person name="Bae J.-W."/>
        </authorList>
    </citation>
    <scope>NUCLEOTIDE SEQUENCE [LARGE SCALE GENOMIC DNA]</scope>
    <source>
        <strain evidence="2 3">KACC 18115</strain>
    </source>
</reference>